<dbReference type="Proteomes" id="UP001597389">
    <property type="component" value="Unassembled WGS sequence"/>
</dbReference>
<feature type="region of interest" description="Disordered" evidence="1">
    <location>
        <begin position="298"/>
        <end position="336"/>
    </location>
</feature>
<keyword evidence="4" id="KW-1185">Reference proteome</keyword>
<keyword evidence="2" id="KW-1133">Transmembrane helix</keyword>
<dbReference type="RefSeq" id="WP_377089409.1">
    <property type="nucleotide sequence ID" value="NZ_JBHSJL010000014.1"/>
</dbReference>
<protein>
    <recommendedName>
        <fullName evidence="5">TPM domain-containing protein</fullName>
    </recommendedName>
</protein>
<comment type="caution">
    <text evidence="3">The sequence shown here is derived from an EMBL/GenBank/DDBJ whole genome shotgun (WGS) entry which is preliminary data.</text>
</comment>
<evidence type="ECO:0008006" key="5">
    <source>
        <dbReference type="Google" id="ProtNLM"/>
    </source>
</evidence>
<evidence type="ECO:0000256" key="1">
    <source>
        <dbReference type="SAM" id="MobiDB-lite"/>
    </source>
</evidence>
<gene>
    <name evidence="3" type="ORF">ACFSW8_09305</name>
</gene>
<proteinExistence type="predicted"/>
<name>A0ABW4ZAV8_9BACT</name>
<keyword evidence="2" id="KW-0812">Transmembrane</keyword>
<dbReference type="EMBL" id="JBHUJB010000036">
    <property type="protein sequence ID" value="MFD2159093.1"/>
    <property type="molecule type" value="Genomic_DNA"/>
</dbReference>
<accession>A0ABW4ZAV8</accession>
<sequence>MLFACEALAAKAPPLPQWNAEDEAKRKKGEIVVGMALLTDRAPQQGDEKESTPQVEVIIEAVEAKPSLNQHEQLGENSEISGQHLGHYFGEKPTDSLVDPQQLLSMQERADLKYALELHHNESDLPIYVYLFDAGQRVPKDYSPQGVYEKLFGEDLKPVVLVYYYMGAPERSEFLLAGGASDQVPQWQVRELLWNAAHKAREKSDVFDQLDGFVGQLSMRLFWIEEILSELMVVVPVKAVVDEGKVQAGKAQKLVGMIEERVGEGVSPVVLSILGCLVVIGGGGLYLMNRKLTFPEKPSSERLGGKRGAKAGGILSYRNPRVPPTQQKEQFGKDFF</sequence>
<evidence type="ECO:0000313" key="3">
    <source>
        <dbReference type="EMBL" id="MFD2159093.1"/>
    </source>
</evidence>
<evidence type="ECO:0000256" key="2">
    <source>
        <dbReference type="SAM" id="Phobius"/>
    </source>
</evidence>
<reference evidence="4" key="1">
    <citation type="journal article" date="2019" name="Int. J. Syst. Evol. Microbiol.">
        <title>The Global Catalogue of Microorganisms (GCM) 10K type strain sequencing project: providing services to taxonomists for standard genome sequencing and annotation.</title>
        <authorList>
            <consortium name="The Broad Institute Genomics Platform"/>
            <consortium name="The Broad Institute Genome Sequencing Center for Infectious Disease"/>
            <person name="Wu L."/>
            <person name="Ma J."/>
        </authorList>
    </citation>
    <scope>NUCLEOTIDE SEQUENCE [LARGE SCALE GENOMIC DNA]</scope>
    <source>
        <strain evidence="4">CCUG 57942</strain>
    </source>
</reference>
<evidence type="ECO:0000313" key="4">
    <source>
        <dbReference type="Proteomes" id="UP001597389"/>
    </source>
</evidence>
<keyword evidence="2" id="KW-0472">Membrane</keyword>
<feature type="transmembrane region" description="Helical" evidence="2">
    <location>
        <begin position="269"/>
        <end position="288"/>
    </location>
</feature>
<organism evidence="3 4">
    <name type="scientific">Rubritalea tangerina</name>
    <dbReference type="NCBI Taxonomy" id="430798"/>
    <lineage>
        <taxon>Bacteria</taxon>
        <taxon>Pseudomonadati</taxon>
        <taxon>Verrucomicrobiota</taxon>
        <taxon>Verrucomicrobiia</taxon>
        <taxon>Verrucomicrobiales</taxon>
        <taxon>Rubritaleaceae</taxon>
        <taxon>Rubritalea</taxon>
    </lineage>
</organism>